<keyword evidence="4 6" id="KW-0573">Peptidoglycan synthesis</keyword>
<dbReference type="GO" id="GO:0018104">
    <property type="term" value="P:peptidoglycan-protein cross-linking"/>
    <property type="evidence" value="ECO:0007669"/>
    <property type="project" value="TreeGrafter"/>
</dbReference>
<evidence type="ECO:0000256" key="5">
    <source>
        <dbReference type="ARBA" id="ARBA00023316"/>
    </source>
</evidence>
<evidence type="ECO:0000259" key="9">
    <source>
        <dbReference type="PROSITE" id="PS52029"/>
    </source>
</evidence>
<evidence type="ECO:0000256" key="1">
    <source>
        <dbReference type="ARBA" id="ARBA00004752"/>
    </source>
</evidence>
<dbReference type="UniPathway" id="UPA00219"/>
<dbReference type="OrthoDB" id="3176960at2"/>
<feature type="region of interest" description="Disordered" evidence="7">
    <location>
        <begin position="232"/>
        <end position="252"/>
    </location>
</feature>
<protein>
    <recommendedName>
        <fullName evidence="9">L,D-TPase catalytic domain-containing protein</fullName>
    </recommendedName>
</protein>
<dbReference type="Pfam" id="PF03734">
    <property type="entry name" value="YkuD"/>
    <property type="match status" value="1"/>
</dbReference>
<evidence type="ECO:0000313" key="11">
    <source>
        <dbReference type="Proteomes" id="UP000245590"/>
    </source>
</evidence>
<comment type="pathway">
    <text evidence="1 6">Cell wall biogenesis; peptidoglycan biosynthesis.</text>
</comment>
<proteinExistence type="predicted"/>
<dbReference type="PANTHER" id="PTHR30582:SF2">
    <property type="entry name" value="L,D-TRANSPEPTIDASE YCIB-RELATED"/>
    <property type="match status" value="1"/>
</dbReference>
<reference evidence="10 11" key="1">
    <citation type="submission" date="2018-05" db="EMBL/GenBank/DDBJ databases">
        <title>Brachybacterium sp. M1HQ-2T, whole genome shotgun sequence.</title>
        <authorList>
            <person name="Tuo L."/>
        </authorList>
    </citation>
    <scope>NUCLEOTIDE SEQUENCE [LARGE SCALE GENOMIC DNA]</scope>
    <source>
        <strain evidence="10 11">M1HQ-2</strain>
    </source>
</reference>
<dbReference type="GO" id="GO:0008360">
    <property type="term" value="P:regulation of cell shape"/>
    <property type="evidence" value="ECO:0007669"/>
    <property type="project" value="UniProtKB-UniRule"/>
</dbReference>
<keyword evidence="3 6" id="KW-0133">Cell shape</keyword>
<dbReference type="GO" id="GO:0016740">
    <property type="term" value="F:transferase activity"/>
    <property type="evidence" value="ECO:0007669"/>
    <property type="project" value="UniProtKB-KW"/>
</dbReference>
<evidence type="ECO:0000256" key="8">
    <source>
        <dbReference type="SAM" id="Phobius"/>
    </source>
</evidence>
<dbReference type="GO" id="GO:0071972">
    <property type="term" value="F:peptidoglycan L,D-transpeptidase activity"/>
    <property type="evidence" value="ECO:0007669"/>
    <property type="project" value="TreeGrafter"/>
</dbReference>
<dbReference type="RefSeq" id="WP_109275341.1">
    <property type="nucleotide sequence ID" value="NZ_QFKX01000002.1"/>
</dbReference>
<feature type="compositionally biased region" description="Basic and acidic residues" evidence="7">
    <location>
        <begin position="362"/>
        <end position="403"/>
    </location>
</feature>
<evidence type="ECO:0000313" key="10">
    <source>
        <dbReference type="EMBL" id="PWH06746.1"/>
    </source>
</evidence>
<dbReference type="PANTHER" id="PTHR30582">
    <property type="entry name" value="L,D-TRANSPEPTIDASE"/>
    <property type="match status" value="1"/>
</dbReference>
<feature type="active site" description="Proton donor/acceptor" evidence="6">
    <location>
        <position position="486"/>
    </location>
</feature>
<dbReference type="GO" id="GO:0071555">
    <property type="term" value="P:cell wall organization"/>
    <property type="evidence" value="ECO:0007669"/>
    <property type="project" value="UniProtKB-UniRule"/>
</dbReference>
<evidence type="ECO:0000256" key="6">
    <source>
        <dbReference type="PROSITE-ProRule" id="PRU01373"/>
    </source>
</evidence>
<feature type="region of interest" description="Disordered" evidence="7">
    <location>
        <begin position="342"/>
        <end position="403"/>
    </location>
</feature>
<name>A0A2U2RLM9_9MICO</name>
<accession>A0A2U2RLM9</accession>
<feature type="active site" description="Nucleophile" evidence="6">
    <location>
        <position position="502"/>
    </location>
</feature>
<dbReference type="AlphaFoldDB" id="A0A2U2RLM9"/>
<gene>
    <name evidence="10" type="ORF">DEO23_07435</name>
</gene>
<evidence type="ECO:0000256" key="4">
    <source>
        <dbReference type="ARBA" id="ARBA00022984"/>
    </source>
</evidence>
<feature type="transmembrane region" description="Helical" evidence="8">
    <location>
        <begin position="20"/>
        <end position="42"/>
    </location>
</feature>
<dbReference type="InterPro" id="IPR050979">
    <property type="entry name" value="LD-transpeptidase"/>
</dbReference>
<dbReference type="Proteomes" id="UP000245590">
    <property type="component" value="Unassembled WGS sequence"/>
</dbReference>
<evidence type="ECO:0000256" key="3">
    <source>
        <dbReference type="ARBA" id="ARBA00022960"/>
    </source>
</evidence>
<feature type="domain" description="L,D-TPase catalytic" evidence="9">
    <location>
        <begin position="403"/>
        <end position="526"/>
    </location>
</feature>
<evidence type="ECO:0000256" key="7">
    <source>
        <dbReference type="SAM" id="MobiDB-lite"/>
    </source>
</evidence>
<keyword evidence="8" id="KW-1133">Transmembrane helix</keyword>
<evidence type="ECO:0000256" key="2">
    <source>
        <dbReference type="ARBA" id="ARBA00022679"/>
    </source>
</evidence>
<dbReference type="GO" id="GO:0005576">
    <property type="term" value="C:extracellular region"/>
    <property type="evidence" value="ECO:0007669"/>
    <property type="project" value="TreeGrafter"/>
</dbReference>
<dbReference type="EMBL" id="QFKX01000002">
    <property type="protein sequence ID" value="PWH06746.1"/>
    <property type="molecule type" value="Genomic_DNA"/>
</dbReference>
<keyword evidence="5 6" id="KW-0961">Cell wall biogenesis/degradation</keyword>
<organism evidence="10 11">
    <name type="scientific">Brachybacterium endophyticum</name>
    <dbReference type="NCBI Taxonomy" id="2182385"/>
    <lineage>
        <taxon>Bacteria</taxon>
        <taxon>Bacillati</taxon>
        <taxon>Actinomycetota</taxon>
        <taxon>Actinomycetes</taxon>
        <taxon>Micrococcales</taxon>
        <taxon>Dermabacteraceae</taxon>
        <taxon>Brachybacterium</taxon>
    </lineage>
</organism>
<keyword evidence="11" id="KW-1185">Reference proteome</keyword>
<keyword evidence="2" id="KW-0808">Transferase</keyword>
<dbReference type="InterPro" id="IPR038063">
    <property type="entry name" value="Transpep_catalytic_dom"/>
</dbReference>
<dbReference type="SUPFAM" id="SSF141523">
    <property type="entry name" value="L,D-transpeptidase catalytic domain-like"/>
    <property type="match status" value="1"/>
</dbReference>
<keyword evidence="8" id="KW-0812">Transmembrane</keyword>
<sequence length="527" mass="56797">MSHLTDTDAGRTGNGRRRALLILIAIIAVLAIVLTGGAFAYAKSYEGKALPGTTVLGKDVSGSSARDIAALVEKKASGTDVTVDTDGRESTASLQELGVSVDAKKTAEQAVAHDGSVSQVVSSTLSGSRAVDPVVSVDEKAASAFASAQIPKDRTAAKDAKVGYDEKAGTWKVRKSTNGQGVETDAFVSALKKKASSLESFTITQSITSSTPKITTDKAKKAKDRVTTMLDQPMSVKGPDGATHSVSSERRSGWISVEPDEKGEDLRIAVDEDAVREWVSARADEDAVEKKDGIEQVDPEGKVVKTIAEKTDGVEITNADAVTEKLVTSLTGDSPLEAAFETTTHKAEMTQAKAPDSDEESDKDKKKDSEDSDDKDPKDKDKATGSGSSKDEEKSSDKPTGEKWIDVDLTKKTVTAYQGDTPVWGPRTMVDGADDHQTVTGSYEIYLRYEKQDMTNGAYKDQNDPEFYETKDVPWVQYWHRGFAFHGAPWRSSFGYSGSHGCINMPVSDAKWLYDWASIGTRVEVHR</sequence>
<comment type="caution">
    <text evidence="10">The sequence shown here is derived from an EMBL/GenBank/DDBJ whole genome shotgun (WGS) entry which is preliminary data.</text>
</comment>
<keyword evidence="8" id="KW-0472">Membrane</keyword>
<dbReference type="CDD" id="cd16913">
    <property type="entry name" value="YkuD_like"/>
    <property type="match status" value="1"/>
</dbReference>
<dbReference type="PROSITE" id="PS52029">
    <property type="entry name" value="LD_TPASE"/>
    <property type="match status" value="1"/>
</dbReference>
<dbReference type="Gene3D" id="2.40.440.10">
    <property type="entry name" value="L,D-transpeptidase catalytic domain-like"/>
    <property type="match status" value="1"/>
</dbReference>
<dbReference type="InterPro" id="IPR005490">
    <property type="entry name" value="LD_TPept_cat_dom"/>
</dbReference>